<feature type="chain" id="PRO_5004931486" evidence="2">
    <location>
        <begin position="21"/>
        <end position="1184"/>
    </location>
</feature>
<feature type="compositionally biased region" description="Polar residues" evidence="1">
    <location>
        <begin position="709"/>
        <end position="733"/>
    </location>
</feature>
<feature type="region of interest" description="Disordered" evidence="1">
    <location>
        <begin position="451"/>
        <end position="587"/>
    </location>
</feature>
<dbReference type="RefSeq" id="XP_007743937.1">
    <property type="nucleotide sequence ID" value="XM_007745747.1"/>
</dbReference>
<dbReference type="eggNOG" id="ENOG502RJV2">
    <property type="taxonomic scope" value="Eukaryota"/>
</dbReference>
<feature type="region of interest" description="Disordered" evidence="1">
    <location>
        <begin position="72"/>
        <end position="148"/>
    </location>
</feature>
<feature type="region of interest" description="Disordered" evidence="1">
    <location>
        <begin position="197"/>
        <end position="250"/>
    </location>
</feature>
<evidence type="ECO:0000313" key="3">
    <source>
        <dbReference type="EMBL" id="EXJ71338.1"/>
    </source>
</evidence>
<keyword evidence="4" id="KW-1185">Reference proteome</keyword>
<dbReference type="OrthoDB" id="4150782at2759"/>
<sequence length="1184" mass="129627">MRTLKRLLSPVLCCFGMCASEDHTTSDLQTLPSALSVQLSASQIPHAVSQLGSNTADTEALRELFRSSSSVRGYRTASLPSGSNLRREPSLDTDFKFGSQGQQRKQPSRLEQLGSHIKQKLSESRLSKSSSRPRIASEDVPGDSARHDNAQLGMSALEATLNQRSTGLLELLMSRTASEGGYDSDAKSIQTAMLKASDGTKKLSPQRELSLSSPAGVRPIATDGASPSPTSIHVREDPQPEADHAKPLSTPSKLSFTEVVLAEKDESPVEVLNCLSGRVADGTVELARAPESRTKPALATSDSREHDPFTSSPSKDHALSRRDDTEFTDLLKKLGDTDAVAKRESLISYTTGPRASLVSDLDPNLLDFISKYGERPSVDTAARTSDANAAASVAESNSIAMAGPDPANASTPGREGITKRDLSSLAGSDGSSLHLYNMRISQRLASPSFIAASSRPNTSHTTIRVLRENSPDRRLSISQTSMAGKNGGLTTTEHNRRPSDPETRRIFEGDIAKQQASSSRRPGTSLDHVPGFGKPKPLPSTEDASSFYWSDGEFDDVGPSRQSTRKRNPNSIAIGGRSESISLPIGSSSASIGNLSVAEESTWFSRKPSQQKQVIEQDSRLHQSAKRNRSISMPDRNNLGSSAYLVLPSRHLPHSTETNETMSEISADQLQEARKEKLTEISAQAICDRHNERMSEIESPDHGFATAAQPGSCSHQSFFAPHTRQSPPFSRSSVVGRCSKSEDDDAARSIYNGPNKFQESATDIWHRSFKRALGEPENDSLGGFLTSPRFDRDGRRRSTRSSVSAVQMSHQGHRNSDVDFDLDPLQETQARNESSGLEVKPHTQVCMKKPDPLPTVSPRRSIATIDTGKKEPNALAAKTSRKKSILDMGRRFTVIGASSDSEPASRAGTPLKDLFGLWGRFPSHTREERCGSAGPKDGVAVRDFALDYQDENTASSTPRMPWARPTRARGLRTPGPWRMLQFSKKDNSRNAHSKNTRATQSLGARHKKSQKALSRRWRKVYRSSSTEFRAYTHTHGHRSSISVGASVEYPELEVIPSTEWQADGDGPAEIGHLHEHQAVNRLQDRSIEPVDFQPWTRMYRDCVGSLSDLKSDPELGMGDLITGPDRLHDRHFTNDSLQSEELRDSTVDFEHRLGKEHEAVQKGLIHQIEGIGQSEERLDVNARA</sequence>
<feature type="region of interest" description="Disordered" evidence="1">
    <location>
        <begin position="952"/>
        <end position="1009"/>
    </location>
</feature>
<feature type="compositionally biased region" description="Basic and acidic residues" evidence="1">
    <location>
        <begin position="465"/>
        <end position="475"/>
    </location>
</feature>
<feature type="region of interest" description="Disordered" evidence="1">
    <location>
        <begin position="286"/>
        <end position="322"/>
    </location>
</feature>
<proteinExistence type="predicted"/>
<evidence type="ECO:0000256" key="2">
    <source>
        <dbReference type="SAM" id="SignalP"/>
    </source>
</evidence>
<name>W9WTV3_9EURO</name>
<feature type="compositionally biased region" description="Low complexity" evidence="1">
    <location>
        <begin position="578"/>
        <end position="587"/>
    </location>
</feature>
<feature type="region of interest" description="Disordered" evidence="1">
    <location>
        <begin position="395"/>
        <end position="425"/>
    </location>
</feature>
<dbReference type="AlphaFoldDB" id="W9WTV3"/>
<organism evidence="3 4">
    <name type="scientific">Cladophialophora psammophila CBS 110553</name>
    <dbReference type="NCBI Taxonomy" id="1182543"/>
    <lineage>
        <taxon>Eukaryota</taxon>
        <taxon>Fungi</taxon>
        <taxon>Dikarya</taxon>
        <taxon>Ascomycota</taxon>
        <taxon>Pezizomycotina</taxon>
        <taxon>Eurotiomycetes</taxon>
        <taxon>Chaetothyriomycetidae</taxon>
        <taxon>Chaetothyriales</taxon>
        <taxon>Herpotrichiellaceae</taxon>
        <taxon>Cladophialophora</taxon>
    </lineage>
</organism>
<feature type="region of interest" description="Disordered" evidence="1">
    <location>
        <begin position="783"/>
        <end position="819"/>
    </location>
</feature>
<feature type="signal peptide" evidence="2">
    <location>
        <begin position="1"/>
        <end position="20"/>
    </location>
</feature>
<accession>W9WTV3</accession>
<dbReference type="EMBL" id="AMGX01000007">
    <property type="protein sequence ID" value="EXJ71338.1"/>
    <property type="molecule type" value="Genomic_DNA"/>
</dbReference>
<feature type="region of interest" description="Disordered" evidence="1">
    <location>
        <begin position="601"/>
        <end position="637"/>
    </location>
</feature>
<feature type="compositionally biased region" description="Polar residues" evidence="1">
    <location>
        <begin position="602"/>
        <end position="614"/>
    </location>
</feature>
<reference evidence="3 4" key="1">
    <citation type="submission" date="2013-03" db="EMBL/GenBank/DDBJ databases">
        <title>The Genome Sequence of Cladophialophora psammophila CBS 110553.</title>
        <authorList>
            <consortium name="The Broad Institute Genomics Platform"/>
            <person name="Cuomo C."/>
            <person name="de Hoog S."/>
            <person name="Gorbushina A."/>
            <person name="Walker B."/>
            <person name="Young S.K."/>
            <person name="Zeng Q."/>
            <person name="Gargeya S."/>
            <person name="Fitzgerald M."/>
            <person name="Haas B."/>
            <person name="Abouelleil A."/>
            <person name="Allen A.W."/>
            <person name="Alvarado L."/>
            <person name="Arachchi H.M."/>
            <person name="Berlin A.M."/>
            <person name="Chapman S.B."/>
            <person name="Gainer-Dewar J."/>
            <person name="Goldberg J."/>
            <person name="Griggs A."/>
            <person name="Gujja S."/>
            <person name="Hansen M."/>
            <person name="Howarth C."/>
            <person name="Imamovic A."/>
            <person name="Ireland A."/>
            <person name="Larimer J."/>
            <person name="McCowan C."/>
            <person name="Murphy C."/>
            <person name="Pearson M."/>
            <person name="Poon T.W."/>
            <person name="Priest M."/>
            <person name="Roberts A."/>
            <person name="Saif S."/>
            <person name="Shea T."/>
            <person name="Sisk P."/>
            <person name="Sykes S."/>
            <person name="Wortman J."/>
            <person name="Nusbaum C."/>
            <person name="Birren B."/>
        </authorList>
    </citation>
    <scope>NUCLEOTIDE SEQUENCE [LARGE SCALE GENOMIC DNA]</scope>
    <source>
        <strain evidence="3 4">CBS 110553</strain>
    </source>
</reference>
<feature type="region of interest" description="Disordered" evidence="1">
    <location>
        <begin position="702"/>
        <end position="754"/>
    </location>
</feature>
<feature type="compositionally biased region" description="Polar residues" evidence="1">
    <location>
        <begin position="476"/>
        <end position="492"/>
    </location>
</feature>
<feature type="compositionally biased region" description="Basic and acidic residues" evidence="1">
    <location>
        <begin position="302"/>
        <end position="322"/>
    </location>
</feature>
<gene>
    <name evidence="3" type="ORF">A1O5_05144</name>
</gene>
<feature type="compositionally biased region" description="Basic and acidic residues" evidence="1">
    <location>
        <begin position="493"/>
        <end position="511"/>
    </location>
</feature>
<dbReference type="GeneID" id="19189864"/>
<feature type="compositionally biased region" description="Basic and acidic residues" evidence="1">
    <location>
        <begin position="85"/>
        <end position="95"/>
    </location>
</feature>
<evidence type="ECO:0000256" key="1">
    <source>
        <dbReference type="SAM" id="MobiDB-lite"/>
    </source>
</evidence>
<feature type="compositionally biased region" description="Basic and acidic residues" evidence="1">
    <location>
        <begin position="233"/>
        <end position="246"/>
    </location>
</feature>
<protein>
    <submittedName>
        <fullName evidence="3">Uncharacterized protein</fullName>
    </submittedName>
</protein>
<evidence type="ECO:0000313" key="4">
    <source>
        <dbReference type="Proteomes" id="UP000019471"/>
    </source>
</evidence>
<dbReference type="HOGENOM" id="CLU_007692_0_0_1"/>
<keyword evidence="2" id="KW-0732">Signal</keyword>
<dbReference type="Proteomes" id="UP000019471">
    <property type="component" value="Unassembled WGS sequence"/>
</dbReference>
<comment type="caution">
    <text evidence="3">The sequence shown here is derived from an EMBL/GenBank/DDBJ whole genome shotgun (WGS) entry which is preliminary data.</text>
</comment>